<keyword evidence="2" id="KW-1185">Reference proteome</keyword>
<proteinExistence type="predicted"/>
<evidence type="ECO:0000313" key="1">
    <source>
        <dbReference type="EMBL" id="TDH67951.1"/>
    </source>
</evidence>
<protein>
    <submittedName>
        <fullName evidence="1">Uncharacterized protein</fullName>
    </submittedName>
</protein>
<dbReference type="EMBL" id="SHOA02000013">
    <property type="protein sequence ID" value="TDH67951.1"/>
    <property type="molecule type" value="Genomic_DNA"/>
</dbReference>
<reference evidence="1 2" key="1">
    <citation type="journal article" date="2021" name="Genome Biol.">
        <title>AFLAP: assembly-free linkage analysis pipeline using k-mers from genome sequencing data.</title>
        <authorList>
            <person name="Fletcher K."/>
            <person name="Zhang L."/>
            <person name="Gil J."/>
            <person name="Han R."/>
            <person name="Cavanaugh K."/>
            <person name="Michelmore R."/>
        </authorList>
    </citation>
    <scope>NUCLEOTIDE SEQUENCE [LARGE SCALE GENOMIC DNA]</scope>
    <source>
        <strain evidence="1 2">SF5</strain>
    </source>
</reference>
<dbReference type="RefSeq" id="XP_067817450.1">
    <property type="nucleotide sequence ID" value="XM_067962355.1"/>
</dbReference>
<dbReference type="PANTHER" id="PTHR37066">
    <property type="entry name" value="HELICASE-ASSOCIATED"/>
    <property type="match status" value="1"/>
</dbReference>
<dbReference type="PANTHER" id="PTHR37066:SF1">
    <property type="entry name" value="LNS2_PITP DOMAIN-CONTAINING PROTEIN"/>
    <property type="match status" value="1"/>
</dbReference>
<sequence>MAVSFRSILHEFAVVAVKEVKALDFPWDIRQHKWNVPVLPSLIRLSEIATATLQRDLLSRKGIWRGRKCWKFVYGTQIFPALKTFNREIGHRNVTDRFTVPNKSPWPKATQGIRLGSIVASIRSRGTYDRMTLRDKA</sequence>
<gene>
    <name evidence="1" type="ORF">CCR75_004269</name>
</gene>
<evidence type="ECO:0000313" key="2">
    <source>
        <dbReference type="Proteomes" id="UP000294530"/>
    </source>
</evidence>
<dbReference type="AlphaFoldDB" id="A0A976IDP1"/>
<accession>A0A976IDP1</accession>
<dbReference type="KEGG" id="blac:94348026"/>
<organism evidence="1 2">
    <name type="scientific">Bremia lactucae</name>
    <name type="common">Lettuce downy mildew</name>
    <dbReference type="NCBI Taxonomy" id="4779"/>
    <lineage>
        <taxon>Eukaryota</taxon>
        <taxon>Sar</taxon>
        <taxon>Stramenopiles</taxon>
        <taxon>Oomycota</taxon>
        <taxon>Peronosporomycetes</taxon>
        <taxon>Peronosporales</taxon>
        <taxon>Peronosporaceae</taxon>
        <taxon>Bremia</taxon>
    </lineage>
</organism>
<name>A0A976IDP1_BRELC</name>
<comment type="caution">
    <text evidence="1">The sequence shown here is derived from an EMBL/GenBank/DDBJ whole genome shotgun (WGS) entry which is preliminary data.</text>
</comment>
<dbReference type="GeneID" id="94348026"/>
<dbReference type="Proteomes" id="UP000294530">
    <property type="component" value="Unassembled WGS sequence"/>
</dbReference>